<organism evidence="1 2">
    <name type="scientific">Brassica cretica</name>
    <name type="common">Mustard</name>
    <dbReference type="NCBI Taxonomy" id="69181"/>
    <lineage>
        <taxon>Eukaryota</taxon>
        <taxon>Viridiplantae</taxon>
        <taxon>Streptophyta</taxon>
        <taxon>Embryophyta</taxon>
        <taxon>Tracheophyta</taxon>
        <taxon>Spermatophyta</taxon>
        <taxon>Magnoliopsida</taxon>
        <taxon>eudicotyledons</taxon>
        <taxon>Gunneridae</taxon>
        <taxon>Pentapetalae</taxon>
        <taxon>rosids</taxon>
        <taxon>malvids</taxon>
        <taxon>Brassicales</taxon>
        <taxon>Brassicaceae</taxon>
        <taxon>Brassiceae</taxon>
        <taxon>Brassica</taxon>
    </lineage>
</organism>
<gene>
    <name evidence="1" type="ORF">F2Q68_00015702</name>
</gene>
<protein>
    <submittedName>
        <fullName evidence="1">Uncharacterized protein</fullName>
    </submittedName>
</protein>
<proteinExistence type="predicted"/>
<sequence>MECQDGFEPVQPRELSKAEMDALFKSVVPLKRGRRYGMGSVVETGSLSFAPNPVITSLQTELHATKQIVTQQKTEFEAQIAATKAENEEHFKAMEMRFLQRS</sequence>
<comment type="caution">
    <text evidence="1">The sequence shown here is derived from an EMBL/GenBank/DDBJ whole genome shotgun (WGS) entry which is preliminary data.</text>
</comment>
<evidence type="ECO:0000313" key="2">
    <source>
        <dbReference type="Proteomes" id="UP000712281"/>
    </source>
</evidence>
<reference evidence="1" key="1">
    <citation type="submission" date="2019-12" db="EMBL/GenBank/DDBJ databases">
        <title>Genome sequencing and annotation of Brassica cretica.</title>
        <authorList>
            <person name="Studholme D.J."/>
            <person name="Sarris P.F."/>
        </authorList>
    </citation>
    <scope>NUCLEOTIDE SEQUENCE</scope>
    <source>
        <strain evidence="1">PFS-001/15</strain>
        <tissue evidence="1">Leaf</tissue>
    </source>
</reference>
<accession>A0A8S9HLK2</accession>
<evidence type="ECO:0000313" key="1">
    <source>
        <dbReference type="EMBL" id="KAF2559335.1"/>
    </source>
</evidence>
<dbReference type="EMBL" id="QGKW02001940">
    <property type="protein sequence ID" value="KAF2559335.1"/>
    <property type="molecule type" value="Genomic_DNA"/>
</dbReference>
<dbReference type="Proteomes" id="UP000712281">
    <property type="component" value="Unassembled WGS sequence"/>
</dbReference>
<dbReference type="AlphaFoldDB" id="A0A8S9HLK2"/>
<name>A0A8S9HLK2_BRACR</name>